<dbReference type="GO" id="GO:0000976">
    <property type="term" value="F:transcription cis-regulatory region binding"/>
    <property type="evidence" value="ECO:0007669"/>
    <property type="project" value="TreeGrafter"/>
</dbReference>
<dbReference type="RefSeq" id="WP_052899061.1">
    <property type="nucleotide sequence ID" value="NZ_JRXE01000011.1"/>
</dbReference>
<dbReference type="EMBL" id="JRXF01000003">
    <property type="protein sequence ID" value="KOC94746.1"/>
    <property type="molecule type" value="Genomic_DNA"/>
</dbReference>
<dbReference type="SUPFAM" id="SSF46785">
    <property type="entry name" value="Winged helix' DNA-binding domain"/>
    <property type="match status" value="1"/>
</dbReference>
<dbReference type="PANTHER" id="PTHR30126:SF77">
    <property type="entry name" value="TRANSCRIPTIONAL REGULATORY PROTEIN"/>
    <property type="match status" value="1"/>
</dbReference>
<evidence type="ECO:0000313" key="8">
    <source>
        <dbReference type="Proteomes" id="UP000036851"/>
    </source>
</evidence>
<name>A0A0L7T4H7_9GAMM</name>
<dbReference type="Gene3D" id="1.10.10.10">
    <property type="entry name" value="Winged helix-like DNA-binding domain superfamily/Winged helix DNA-binding domain"/>
    <property type="match status" value="1"/>
</dbReference>
<dbReference type="PANTHER" id="PTHR30126">
    <property type="entry name" value="HTH-TYPE TRANSCRIPTIONAL REGULATOR"/>
    <property type="match status" value="1"/>
</dbReference>
<dbReference type="PATRIC" id="fig|1560201.3.peg.2024"/>
<keyword evidence="2" id="KW-0805">Transcription regulation</keyword>
<sequence length="296" mass="32619">MLTLKQIQAFYWVSKLGTLSKAADKLHITQSAATKRLKEVETLARLPLFEAEGRKNRLTPKGKELVKNCEELLSLIDELEMLKGSAKLPVKTLHVGLTELTTLTWFPDFIKLLKESYPSITVRPDVNSSISLFNKLAAGRLDFAFLPDMHPDAEMAKIPIGSVPFGWFAAPGIFAADQVHDLKTLADMTVIEQNANSIITELCAQLWENAGKQPVRIYGGNNVNALAGLISAGIGISCLPIAMLQPEIKSKKIQHLKTEPAAPGVTYHCFFNRHLHSALGYTISEIARSAYNANRL</sequence>
<evidence type="ECO:0000313" key="9">
    <source>
        <dbReference type="Proteomes" id="UP000037088"/>
    </source>
</evidence>
<evidence type="ECO:0000256" key="2">
    <source>
        <dbReference type="ARBA" id="ARBA00023015"/>
    </source>
</evidence>
<keyword evidence="4" id="KW-0804">Transcription</keyword>
<dbReference type="OrthoDB" id="8807047at2"/>
<organism evidence="6 9">
    <name type="scientific">Winslowiella iniecta</name>
    <dbReference type="NCBI Taxonomy" id="1560201"/>
    <lineage>
        <taxon>Bacteria</taxon>
        <taxon>Pseudomonadati</taxon>
        <taxon>Pseudomonadota</taxon>
        <taxon>Gammaproteobacteria</taxon>
        <taxon>Enterobacterales</taxon>
        <taxon>Erwiniaceae</taxon>
        <taxon>Winslowiella</taxon>
    </lineage>
</organism>
<reference evidence="8 9" key="1">
    <citation type="journal article" date="2015" name="Int. J. Syst. Evol. Microbiol.">
        <title>Erwinia iniecta sp. nov., isolated from Russian wheat aphids (Diuraphis noxia).</title>
        <authorList>
            <person name="Campillo T."/>
            <person name="Luna E."/>
            <person name="Portier P."/>
            <person name="Fischer-Le Saux M."/>
            <person name="Lapitan N."/>
            <person name="Tisserat N.A."/>
            <person name="Leach J.E."/>
        </authorList>
    </citation>
    <scope>NUCLEOTIDE SEQUENCE [LARGE SCALE GENOMIC DNA]</scope>
    <source>
        <strain evidence="6 9">B120</strain>
        <strain evidence="7 8">B149</strain>
    </source>
</reference>
<dbReference type="AlphaFoldDB" id="A0A0L7T4H7"/>
<evidence type="ECO:0000313" key="7">
    <source>
        <dbReference type="EMBL" id="KOC94746.1"/>
    </source>
</evidence>
<dbReference type="GO" id="GO:0003700">
    <property type="term" value="F:DNA-binding transcription factor activity"/>
    <property type="evidence" value="ECO:0007669"/>
    <property type="project" value="InterPro"/>
</dbReference>
<gene>
    <name evidence="6" type="ORF">NG42_09495</name>
    <name evidence="7" type="ORF">NG43_02845</name>
</gene>
<dbReference type="Proteomes" id="UP000036851">
    <property type="component" value="Unassembled WGS sequence"/>
</dbReference>
<dbReference type="SUPFAM" id="SSF53850">
    <property type="entry name" value="Periplasmic binding protein-like II"/>
    <property type="match status" value="1"/>
</dbReference>
<dbReference type="InterPro" id="IPR000847">
    <property type="entry name" value="LysR_HTH_N"/>
</dbReference>
<dbReference type="PROSITE" id="PS50931">
    <property type="entry name" value="HTH_LYSR"/>
    <property type="match status" value="1"/>
</dbReference>
<dbReference type="InterPro" id="IPR036390">
    <property type="entry name" value="WH_DNA-bd_sf"/>
</dbReference>
<evidence type="ECO:0000256" key="4">
    <source>
        <dbReference type="ARBA" id="ARBA00023163"/>
    </source>
</evidence>
<comment type="similarity">
    <text evidence="1">Belongs to the LysR transcriptional regulatory family.</text>
</comment>
<dbReference type="Pfam" id="PF03466">
    <property type="entry name" value="LysR_substrate"/>
    <property type="match status" value="1"/>
</dbReference>
<protein>
    <recommendedName>
        <fullName evidence="5">HTH lysR-type domain-containing protein</fullName>
    </recommendedName>
</protein>
<proteinExistence type="inferred from homology"/>
<evidence type="ECO:0000256" key="3">
    <source>
        <dbReference type="ARBA" id="ARBA00023125"/>
    </source>
</evidence>
<dbReference type="Proteomes" id="UP000037088">
    <property type="component" value="Unassembled WGS sequence"/>
</dbReference>
<keyword evidence="9" id="KW-1185">Reference proteome</keyword>
<comment type="caution">
    <text evidence="6">The sequence shown here is derived from an EMBL/GenBank/DDBJ whole genome shotgun (WGS) entry which is preliminary data.</text>
</comment>
<evidence type="ECO:0000259" key="5">
    <source>
        <dbReference type="PROSITE" id="PS50931"/>
    </source>
</evidence>
<dbReference type="STRING" id="1560201.NG42_09495"/>
<evidence type="ECO:0000313" key="6">
    <source>
        <dbReference type="EMBL" id="KOC90292.1"/>
    </source>
</evidence>
<dbReference type="Pfam" id="PF00126">
    <property type="entry name" value="HTH_1"/>
    <property type="match status" value="1"/>
</dbReference>
<dbReference type="CDD" id="cd05466">
    <property type="entry name" value="PBP2_LTTR_substrate"/>
    <property type="match status" value="1"/>
</dbReference>
<keyword evidence="3" id="KW-0238">DNA-binding</keyword>
<dbReference type="InterPro" id="IPR005119">
    <property type="entry name" value="LysR_subst-bd"/>
</dbReference>
<evidence type="ECO:0000256" key="1">
    <source>
        <dbReference type="ARBA" id="ARBA00009437"/>
    </source>
</evidence>
<accession>A0A0L7T4H7</accession>
<dbReference type="InterPro" id="IPR036388">
    <property type="entry name" value="WH-like_DNA-bd_sf"/>
</dbReference>
<dbReference type="EMBL" id="JRXE01000011">
    <property type="protein sequence ID" value="KOC90292.1"/>
    <property type="molecule type" value="Genomic_DNA"/>
</dbReference>
<dbReference type="Gene3D" id="3.40.190.10">
    <property type="entry name" value="Periplasmic binding protein-like II"/>
    <property type="match status" value="2"/>
</dbReference>
<feature type="domain" description="HTH lysR-type" evidence="5">
    <location>
        <begin position="2"/>
        <end position="59"/>
    </location>
</feature>